<evidence type="ECO:0000256" key="3">
    <source>
        <dbReference type="SAM" id="MobiDB-lite"/>
    </source>
</evidence>
<comment type="cofactor">
    <cofactor evidence="2">
        <name>Ca(2+)</name>
        <dbReference type="ChEBI" id="CHEBI:29108"/>
    </cofactor>
</comment>
<proteinExistence type="inferred from homology"/>
<evidence type="ECO:0000256" key="2">
    <source>
        <dbReference type="RuleBase" id="RU363116"/>
    </source>
</evidence>
<dbReference type="InParanoid" id="T1EQ80"/>
<comment type="similarity">
    <text evidence="1 2">Belongs to the phospholipid scramblase family.</text>
</comment>
<dbReference type="OrthoDB" id="191150at2759"/>
<feature type="region of interest" description="Disordered" evidence="3">
    <location>
        <begin position="1"/>
        <end position="29"/>
    </location>
</feature>
<dbReference type="EMBL" id="AMQM01000596">
    <property type="status" value="NOT_ANNOTATED_CDS"/>
    <property type="molecule type" value="Genomic_DNA"/>
</dbReference>
<keyword evidence="2" id="KW-0449">Lipoprotein</keyword>
<evidence type="ECO:0000313" key="5">
    <source>
        <dbReference type="EnsemblMetazoa" id="HelroP160414"/>
    </source>
</evidence>
<feature type="compositionally biased region" description="Basic and acidic residues" evidence="3">
    <location>
        <begin position="1"/>
        <end position="13"/>
    </location>
</feature>
<dbReference type="KEGG" id="hro:HELRODRAFT_160414"/>
<evidence type="ECO:0000313" key="4">
    <source>
        <dbReference type="EMBL" id="ESO06254.1"/>
    </source>
</evidence>
<protein>
    <recommendedName>
        <fullName evidence="2">Phospholipid scramblase</fullName>
    </recommendedName>
</protein>
<dbReference type="EMBL" id="KB096324">
    <property type="protein sequence ID" value="ESO06254.1"/>
    <property type="molecule type" value="Genomic_DNA"/>
</dbReference>
<dbReference type="STRING" id="6412.T1EQ80"/>
<name>T1EQ80_HELRO</name>
<gene>
    <name evidence="5" type="primary">20198730</name>
    <name evidence="4" type="ORF">HELRODRAFT_160414</name>
</gene>
<evidence type="ECO:0000313" key="6">
    <source>
        <dbReference type="Proteomes" id="UP000015101"/>
    </source>
</evidence>
<dbReference type="CTD" id="20198730"/>
<keyword evidence="2" id="KW-0564">Palmitate</keyword>
<keyword evidence="2" id="KW-0106">Calcium</keyword>
<reference evidence="6" key="1">
    <citation type="submission" date="2012-12" db="EMBL/GenBank/DDBJ databases">
        <authorList>
            <person name="Hellsten U."/>
            <person name="Grimwood J."/>
            <person name="Chapman J.A."/>
            <person name="Shapiro H."/>
            <person name="Aerts A."/>
            <person name="Otillar R.P."/>
            <person name="Terry A.Y."/>
            <person name="Boore J.L."/>
            <person name="Simakov O."/>
            <person name="Marletaz F."/>
            <person name="Cho S.-J."/>
            <person name="Edsinger-Gonzales E."/>
            <person name="Havlak P."/>
            <person name="Kuo D.-H."/>
            <person name="Larsson T."/>
            <person name="Lv J."/>
            <person name="Arendt D."/>
            <person name="Savage R."/>
            <person name="Osoegawa K."/>
            <person name="de Jong P."/>
            <person name="Lindberg D.R."/>
            <person name="Seaver E.C."/>
            <person name="Weisblat D.A."/>
            <person name="Putnam N.H."/>
            <person name="Grigoriev I.V."/>
            <person name="Rokhsar D.S."/>
        </authorList>
    </citation>
    <scope>NUCLEOTIDE SEQUENCE</scope>
</reference>
<dbReference type="HOGENOM" id="CLU_848039_0_0_1"/>
<evidence type="ECO:0000256" key="1">
    <source>
        <dbReference type="ARBA" id="ARBA00005350"/>
    </source>
</evidence>
<dbReference type="PANTHER" id="PTHR23248:SF9">
    <property type="entry name" value="PHOSPHOLIPID SCRAMBLASE"/>
    <property type="match status" value="1"/>
</dbReference>
<dbReference type="Proteomes" id="UP000015101">
    <property type="component" value="Unassembled WGS sequence"/>
</dbReference>
<comment type="function">
    <text evidence="2">May mediate accelerated ATP-independent bidirectional transbilayer migration of phospholipids upon binding calcium ions that results in a loss of phospholipid asymmetry in the plasma membrane.</text>
</comment>
<dbReference type="GO" id="GO:0005886">
    <property type="term" value="C:plasma membrane"/>
    <property type="evidence" value="ECO:0000318"/>
    <property type="project" value="GO_Central"/>
</dbReference>
<dbReference type="AlphaFoldDB" id="T1EQ80"/>
<dbReference type="eggNOG" id="KOG0621">
    <property type="taxonomic scope" value="Eukaryota"/>
</dbReference>
<organism evidence="5 6">
    <name type="scientific">Helobdella robusta</name>
    <name type="common">Californian leech</name>
    <dbReference type="NCBI Taxonomy" id="6412"/>
    <lineage>
        <taxon>Eukaryota</taxon>
        <taxon>Metazoa</taxon>
        <taxon>Spiralia</taxon>
        <taxon>Lophotrochozoa</taxon>
        <taxon>Annelida</taxon>
        <taxon>Clitellata</taxon>
        <taxon>Hirudinea</taxon>
        <taxon>Rhynchobdellida</taxon>
        <taxon>Glossiphoniidae</taxon>
        <taxon>Helobdella</taxon>
    </lineage>
</organism>
<dbReference type="InterPro" id="IPR005552">
    <property type="entry name" value="Scramblase"/>
</dbReference>
<keyword evidence="6" id="KW-1185">Reference proteome</keyword>
<dbReference type="Pfam" id="PF03803">
    <property type="entry name" value="Scramblase"/>
    <property type="match status" value="1"/>
</dbReference>
<accession>T1EQ80</accession>
<reference evidence="4 6" key="2">
    <citation type="journal article" date="2013" name="Nature">
        <title>Insights into bilaterian evolution from three spiralian genomes.</title>
        <authorList>
            <person name="Simakov O."/>
            <person name="Marletaz F."/>
            <person name="Cho S.J."/>
            <person name="Edsinger-Gonzales E."/>
            <person name="Havlak P."/>
            <person name="Hellsten U."/>
            <person name="Kuo D.H."/>
            <person name="Larsson T."/>
            <person name="Lv J."/>
            <person name="Arendt D."/>
            <person name="Savage R."/>
            <person name="Osoegawa K."/>
            <person name="de Jong P."/>
            <person name="Grimwood J."/>
            <person name="Chapman J.A."/>
            <person name="Shapiro H."/>
            <person name="Aerts A."/>
            <person name="Otillar R.P."/>
            <person name="Terry A.Y."/>
            <person name="Boore J.L."/>
            <person name="Grigoriev I.V."/>
            <person name="Lindberg D.R."/>
            <person name="Seaver E.C."/>
            <person name="Weisblat D.A."/>
            <person name="Putnam N.H."/>
            <person name="Rokhsar D.S."/>
        </authorList>
    </citation>
    <scope>NUCLEOTIDE SEQUENCE</scope>
</reference>
<sequence>MGESLDRDGEKARWPIPAPPRVKRPPPIKAPEYVSAGDGSPLKVHSTGSILLSKLKETDCFKSFSKPCIFYDVPPGFGVFLSLDKLVLSRENVNTPNARYRNPNRSDKMRLKSLISYKVYDAHGNFLLNALEDGPWLDRLCCEEARGFEVKFTNEEGEASATIMRAQRKYKNCTCFPCFLTGCCRCNSTEMTVVDADGVPVGTSCLRLVFWIFNHEHDPSFIISGPCFNIQKPLCIFYKMHDKFFIYPLTKCGTLGKISREFGTMAYEGYHDKHILLAEFPMDFDIRVKAVLLAAMSMLEIMYFDLMDMRPLAKFISPKTGQKQPKKL</sequence>
<dbReference type="GO" id="GO:0017121">
    <property type="term" value="P:plasma membrane phospholipid scrambling"/>
    <property type="evidence" value="ECO:0000318"/>
    <property type="project" value="GO_Central"/>
</dbReference>
<dbReference type="PANTHER" id="PTHR23248">
    <property type="entry name" value="PHOSPHOLIPID SCRAMBLASE-RELATED"/>
    <property type="match status" value="1"/>
</dbReference>
<dbReference type="RefSeq" id="XP_009015622.1">
    <property type="nucleotide sequence ID" value="XM_009017374.1"/>
</dbReference>
<reference evidence="5" key="3">
    <citation type="submission" date="2015-06" db="UniProtKB">
        <authorList>
            <consortium name="EnsemblMetazoa"/>
        </authorList>
    </citation>
    <scope>IDENTIFICATION</scope>
</reference>
<dbReference type="EnsemblMetazoa" id="HelroT160414">
    <property type="protein sequence ID" value="HelroP160414"/>
    <property type="gene ID" value="HelroG160414"/>
</dbReference>
<dbReference type="GeneID" id="20198730"/>
<dbReference type="GO" id="GO:0017128">
    <property type="term" value="F:phospholipid scramblase activity"/>
    <property type="evidence" value="ECO:0000318"/>
    <property type="project" value="GO_Central"/>
</dbReference>